<dbReference type="STRING" id="1641165.XM38_13450"/>
<gene>
    <name evidence="2" type="ORF">XM38_041170</name>
</gene>
<keyword evidence="3" id="KW-1185">Reference proteome</keyword>
<dbReference type="InterPro" id="IPR049368">
    <property type="entry name" value="FkbO_Hyg5-like_N"/>
</dbReference>
<feature type="domain" description="Chorismatase FkbO/Hyg5-like N-terminal" evidence="1">
    <location>
        <begin position="93"/>
        <end position="174"/>
    </location>
</feature>
<dbReference type="EC" id="4.1.3.45" evidence="2"/>
<name>A0A1Z3HS80_9CYAN</name>
<sequence length="331" mass="37813">MIMSTQLFYESDSRRLDDRNYGLAVQFNQKSTGLSWSNRGLTIDMKIPALGRQIQESVTDIPGRVSLKNGFCLLEGEDHLAGGIVLDATFPLERDVYDAYLSFLDITQNWHLYRIWHYVPFINRETQGIENYRSFCKGRSLAFEHFLGSNFSRKLPAASAVGINDTKLVMYFLAGKTPGMHIENPEQVSAYQYPRCYGPRPPSFARGTCVDVASKRVGYLSGTASIKGHQSVTLEDTADQLYTTLDNMSLIFESMGFVSERHSYGSFFPNGDDYERFFKVYIRHLEDTDYIQSLFSQMIGLREDDRVLYLQSDICRSELNIEIEAIISDRC</sequence>
<dbReference type="InterPro" id="IPR035959">
    <property type="entry name" value="RutC-like_sf"/>
</dbReference>
<dbReference type="EMBL" id="CP021983">
    <property type="protein sequence ID" value="ASC73155.1"/>
    <property type="molecule type" value="Genomic_DNA"/>
</dbReference>
<dbReference type="GO" id="GO:0016829">
    <property type="term" value="F:lyase activity"/>
    <property type="evidence" value="ECO:0007669"/>
    <property type="project" value="UniProtKB-KW"/>
</dbReference>
<dbReference type="Pfam" id="PF21168">
    <property type="entry name" value="FkbO_Hyg5-like_N"/>
    <property type="match status" value="1"/>
</dbReference>
<evidence type="ECO:0000259" key="1">
    <source>
        <dbReference type="Pfam" id="PF21168"/>
    </source>
</evidence>
<dbReference type="Proteomes" id="UP000191901">
    <property type="component" value="Chromosome"/>
</dbReference>
<dbReference type="KEGG" id="hhg:XM38_041170"/>
<reference evidence="2 3" key="1">
    <citation type="journal article" date="2016" name="Biochim. Biophys. Acta">
        <title>Characterization of red-shifted phycobilisomes isolated from the chlorophyll f-containing cyanobacterium Halomicronema hongdechloris.</title>
        <authorList>
            <person name="Li Y."/>
            <person name="Lin Y."/>
            <person name="Garvey C.J."/>
            <person name="Birch D."/>
            <person name="Corkery R.W."/>
            <person name="Loughlin P.C."/>
            <person name="Scheer H."/>
            <person name="Willows R.D."/>
            <person name="Chen M."/>
        </authorList>
    </citation>
    <scope>NUCLEOTIDE SEQUENCE [LARGE SCALE GENOMIC DNA]</scope>
    <source>
        <strain evidence="2 3">C2206</strain>
    </source>
</reference>
<keyword evidence="2" id="KW-0456">Lyase</keyword>
<evidence type="ECO:0000313" key="3">
    <source>
        <dbReference type="Proteomes" id="UP000191901"/>
    </source>
</evidence>
<protein>
    <submittedName>
        <fullName evidence="2">3-hydroxybenzoate synthase</fullName>
        <ecNumber evidence="2">4.1.3.45</ecNumber>
    </submittedName>
</protein>
<accession>A0A1Z3HS80</accession>
<organism evidence="2 3">
    <name type="scientific">Halomicronema hongdechloris C2206</name>
    <dbReference type="NCBI Taxonomy" id="1641165"/>
    <lineage>
        <taxon>Bacteria</taxon>
        <taxon>Bacillati</taxon>
        <taxon>Cyanobacteriota</taxon>
        <taxon>Cyanophyceae</taxon>
        <taxon>Nodosilineales</taxon>
        <taxon>Nodosilineaceae</taxon>
        <taxon>Halomicronema</taxon>
    </lineage>
</organism>
<evidence type="ECO:0000313" key="2">
    <source>
        <dbReference type="EMBL" id="ASC73155.1"/>
    </source>
</evidence>
<dbReference type="Gene3D" id="3.30.1330.40">
    <property type="entry name" value="RutC-like"/>
    <property type="match status" value="1"/>
</dbReference>
<proteinExistence type="predicted"/>
<dbReference type="AlphaFoldDB" id="A0A1Z3HS80"/>